<keyword evidence="2" id="KW-1185">Reference proteome</keyword>
<dbReference type="Proteomes" id="UP000034883">
    <property type="component" value="Chromosome"/>
</dbReference>
<name>A0A0F6SFM2_9BACT</name>
<dbReference type="EMBL" id="CP011125">
    <property type="protein sequence ID" value="AKF07189.1"/>
    <property type="molecule type" value="Genomic_DNA"/>
</dbReference>
<dbReference type="PROSITE" id="PS51257">
    <property type="entry name" value="PROKAR_LIPOPROTEIN"/>
    <property type="match status" value="1"/>
</dbReference>
<dbReference type="RefSeq" id="WP_053234474.1">
    <property type="nucleotide sequence ID" value="NZ_CP011125.1"/>
</dbReference>
<evidence type="ECO:0000313" key="1">
    <source>
        <dbReference type="EMBL" id="AKF07189.1"/>
    </source>
</evidence>
<evidence type="ECO:0008006" key="3">
    <source>
        <dbReference type="Google" id="ProtNLM"/>
    </source>
</evidence>
<evidence type="ECO:0000313" key="2">
    <source>
        <dbReference type="Proteomes" id="UP000034883"/>
    </source>
</evidence>
<reference evidence="1 2" key="1">
    <citation type="submission" date="2015-03" db="EMBL/GenBank/DDBJ databases">
        <title>Genome assembly of Sandaracinus amylolyticus DSM 53668.</title>
        <authorList>
            <person name="Sharma G."/>
            <person name="Subramanian S."/>
        </authorList>
    </citation>
    <scope>NUCLEOTIDE SEQUENCE [LARGE SCALE GENOMIC DNA]</scope>
    <source>
        <strain evidence="1 2">DSM 53668</strain>
    </source>
</reference>
<organism evidence="1 2">
    <name type="scientific">Sandaracinus amylolyticus</name>
    <dbReference type="NCBI Taxonomy" id="927083"/>
    <lineage>
        <taxon>Bacteria</taxon>
        <taxon>Pseudomonadati</taxon>
        <taxon>Myxococcota</taxon>
        <taxon>Polyangia</taxon>
        <taxon>Polyangiales</taxon>
        <taxon>Sandaracinaceae</taxon>
        <taxon>Sandaracinus</taxon>
    </lineage>
</organism>
<gene>
    <name evidence="1" type="ORF">DB32_004338</name>
</gene>
<proteinExistence type="predicted"/>
<sequence length="351" mass="35132">MRVCVALLVAVLFGCTSREPLGGDAEASLVVRDGAACATGCALDTPVLVGAELVADVVTTVELDGIEARAIDGATMSAWVEPVRLCCGVGEGASCFRMHAAAVTCGGEETTRPRVVMRALRVGETAIEVADGEDVIGTVPVRVEDAIEVNVVSALSTTDAPDVMPGAIDGRMQSIALRAGQAMRVSLVAIGPDGARLLASGAPSARIADTRVASVSPASGVCSGEVADGPLVQLEGVASGQTALTVRAGSASATLPVVVSAGCDGARVEPSDVACESDADCAPVACCHASACGAASDAPSCQGEACTLECREGTLDCGGRCLCLEGRCAAYIASMDPECEPPVLPPIDVPF</sequence>
<dbReference type="KEGG" id="samy:DB32_004338"/>
<protein>
    <recommendedName>
        <fullName evidence="3">Lipoprotein</fullName>
    </recommendedName>
</protein>
<dbReference type="STRING" id="927083.DB32_004338"/>
<accession>A0A0F6SFM2</accession>
<dbReference type="AlphaFoldDB" id="A0A0F6SFM2"/>